<dbReference type="InterPro" id="IPR007712">
    <property type="entry name" value="RelE/ParE_toxin"/>
</dbReference>
<sequence length="104" mass="11937">MTRRVGYSPQAQRHLTDLYDWIAHDSGFPDRAEAYVTALMDRCDALADFPMVGRARDDIRPSLRTIGFRRRAVIAFAVTDEMIEILGIYYGGRDYKPLLHADDE</sequence>
<dbReference type="PANTHER" id="PTHR33755:SF6">
    <property type="entry name" value="PLASMID STABILIZATION SYSTEM PROTEIN"/>
    <property type="match status" value="1"/>
</dbReference>
<evidence type="ECO:0000313" key="4">
    <source>
        <dbReference type="Proteomes" id="UP000185736"/>
    </source>
</evidence>
<reference evidence="3 4" key="1">
    <citation type="submission" date="2016-12" db="EMBL/GenBank/DDBJ databases">
        <title>Genomic comparison of strains in the 'Actinomyces naeslundii' group.</title>
        <authorList>
            <person name="Mughal S.R."/>
            <person name="Do T."/>
            <person name="Gilbert S.C."/>
            <person name="Witherden E.A."/>
            <person name="Didelot X."/>
            <person name="Beighton D."/>
        </authorList>
    </citation>
    <scope>NUCLEOTIDE SEQUENCE [LARGE SCALE GENOMIC DNA]</scope>
    <source>
        <strain evidence="3 4">S64C</strain>
    </source>
</reference>
<keyword evidence="2" id="KW-1277">Toxin-antitoxin system</keyword>
<comment type="caution">
    <text evidence="3">The sequence shown here is derived from an EMBL/GenBank/DDBJ whole genome shotgun (WGS) entry which is preliminary data.</text>
</comment>
<dbReference type="AlphaFoldDB" id="A0A1Q8I001"/>
<gene>
    <name evidence="3" type="ORF">BKH32_08135</name>
</gene>
<evidence type="ECO:0000313" key="3">
    <source>
        <dbReference type="EMBL" id="OLL14439.1"/>
    </source>
</evidence>
<organism evidence="3 4">
    <name type="scientific">Actinomyces oris</name>
    <dbReference type="NCBI Taxonomy" id="544580"/>
    <lineage>
        <taxon>Bacteria</taxon>
        <taxon>Bacillati</taxon>
        <taxon>Actinomycetota</taxon>
        <taxon>Actinomycetes</taxon>
        <taxon>Actinomycetales</taxon>
        <taxon>Actinomycetaceae</taxon>
        <taxon>Actinomyces</taxon>
    </lineage>
</organism>
<dbReference type="InterPro" id="IPR035093">
    <property type="entry name" value="RelE/ParE_toxin_dom_sf"/>
</dbReference>
<accession>A0A1Q8I001</accession>
<evidence type="ECO:0000256" key="2">
    <source>
        <dbReference type="ARBA" id="ARBA00022649"/>
    </source>
</evidence>
<protein>
    <submittedName>
        <fullName evidence="3">Addiction module toxin RelE</fullName>
    </submittedName>
</protein>
<comment type="similarity">
    <text evidence="1">Belongs to the RelE toxin family.</text>
</comment>
<dbReference type="Gene3D" id="3.30.2310.20">
    <property type="entry name" value="RelE-like"/>
    <property type="match status" value="1"/>
</dbReference>
<dbReference type="Pfam" id="PF05016">
    <property type="entry name" value="ParE_toxin"/>
    <property type="match status" value="1"/>
</dbReference>
<dbReference type="PANTHER" id="PTHR33755">
    <property type="entry name" value="TOXIN PARE1-RELATED"/>
    <property type="match status" value="1"/>
</dbReference>
<dbReference type="InterPro" id="IPR051803">
    <property type="entry name" value="TA_system_RelE-like_toxin"/>
</dbReference>
<proteinExistence type="inferred from homology"/>
<dbReference type="EMBL" id="MSGO01000036">
    <property type="protein sequence ID" value="OLL14439.1"/>
    <property type="molecule type" value="Genomic_DNA"/>
</dbReference>
<dbReference type="Proteomes" id="UP000185736">
    <property type="component" value="Unassembled WGS sequence"/>
</dbReference>
<evidence type="ECO:0000256" key="1">
    <source>
        <dbReference type="ARBA" id="ARBA00006226"/>
    </source>
</evidence>
<name>A0A1Q8I001_9ACTO</name>